<dbReference type="InterPro" id="IPR036078">
    <property type="entry name" value="Spo11/TopoVI_A_sf"/>
</dbReference>
<dbReference type="PRINTS" id="PR01550">
    <property type="entry name" value="TOP6AFAMILY"/>
</dbReference>
<evidence type="ECO:0000256" key="4">
    <source>
        <dbReference type="ARBA" id="ARBA00012895"/>
    </source>
</evidence>
<comment type="similarity">
    <text evidence="3 10">Belongs to the TOP6A family.</text>
</comment>
<evidence type="ECO:0000256" key="3">
    <source>
        <dbReference type="ARBA" id="ARBA00006559"/>
    </source>
</evidence>
<comment type="cofactor">
    <cofactor evidence="2">
        <name>Mg(2+)</name>
        <dbReference type="ChEBI" id="CHEBI:18420"/>
    </cofactor>
</comment>
<protein>
    <recommendedName>
        <fullName evidence="4">DNA topoisomerase (ATP-hydrolyzing)</fullName>
        <ecNumber evidence="4">5.6.2.2</ecNumber>
    </recommendedName>
</protein>
<feature type="compositionally biased region" description="Low complexity" evidence="11">
    <location>
        <begin position="50"/>
        <end position="59"/>
    </location>
</feature>
<evidence type="ECO:0000256" key="8">
    <source>
        <dbReference type="ARBA" id="ARBA00023125"/>
    </source>
</evidence>
<dbReference type="InterPro" id="IPR002815">
    <property type="entry name" value="Spo11/TopoVI_A"/>
</dbReference>
<dbReference type="AlphaFoldDB" id="A0A0D2MF48"/>
<dbReference type="GO" id="GO:0007131">
    <property type="term" value="P:reciprocal meiotic recombination"/>
    <property type="evidence" value="ECO:0007669"/>
    <property type="project" value="TreeGrafter"/>
</dbReference>
<evidence type="ECO:0000256" key="10">
    <source>
        <dbReference type="PROSITE-ProRule" id="PRU01385"/>
    </source>
</evidence>
<evidence type="ECO:0000256" key="11">
    <source>
        <dbReference type="SAM" id="MobiDB-lite"/>
    </source>
</evidence>
<dbReference type="Pfam" id="PF04406">
    <property type="entry name" value="TP6A_N"/>
    <property type="match status" value="1"/>
</dbReference>
<evidence type="ECO:0000256" key="5">
    <source>
        <dbReference type="ARBA" id="ARBA00022723"/>
    </source>
</evidence>
<keyword evidence="5" id="KW-0479">Metal-binding</keyword>
<dbReference type="InterPro" id="IPR013049">
    <property type="entry name" value="Spo11/TopoVI_A_N"/>
</dbReference>
<dbReference type="PANTHER" id="PTHR10848:SF0">
    <property type="entry name" value="MEIOTIC RECOMBINATION PROTEIN SPO11"/>
    <property type="match status" value="1"/>
</dbReference>
<dbReference type="Gene3D" id="1.10.10.10">
    <property type="entry name" value="Winged helix-like DNA-binding domain superfamily/Winged helix DNA-binding domain"/>
    <property type="match status" value="1"/>
</dbReference>
<dbReference type="GO" id="GO:0003677">
    <property type="term" value="F:DNA binding"/>
    <property type="evidence" value="ECO:0007669"/>
    <property type="project" value="UniProtKB-UniRule"/>
</dbReference>
<evidence type="ECO:0000256" key="1">
    <source>
        <dbReference type="ARBA" id="ARBA00000185"/>
    </source>
</evidence>
<dbReference type="Gene3D" id="3.40.1360.10">
    <property type="match status" value="1"/>
</dbReference>
<evidence type="ECO:0000313" key="15">
    <source>
        <dbReference type="Proteomes" id="UP000054498"/>
    </source>
</evidence>
<feature type="compositionally biased region" description="Basic residues" evidence="11">
    <location>
        <begin position="271"/>
        <end position="281"/>
    </location>
</feature>
<dbReference type="GO" id="GO:0003918">
    <property type="term" value="F:DNA topoisomerase type II (double strand cut, ATP-hydrolyzing) activity"/>
    <property type="evidence" value="ECO:0007669"/>
    <property type="project" value="UniProtKB-UniRule"/>
</dbReference>
<dbReference type="RefSeq" id="XP_013900794.1">
    <property type="nucleotide sequence ID" value="XM_014045340.1"/>
</dbReference>
<accession>A0A0D2MF48</accession>
<dbReference type="GO" id="GO:0042138">
    <property type="term" value="P:meiotic DNA double-strand break formation"/>
    <property type="evidence" value="ECO:0007669"/>
    <property type="project" value="TreeGrafter"/>
</dbReference>
<dbReference type="GO" id="GO:0000228">
    <property type="term" value="C:nuclear chromosome"/>
    <property type="evidence" value="ECO:0007669"/>
    <property type="project" value="TreeGrafter"/>
</dbReference>
<evidence type="ECO:0000313" key="14">
    <source>
        <dbReference type="EMBL" id="KIZ01775.1"/>
    </source>
</evidence>
<dbReference type="InterPro" id="IPR036388">
    <property type="entry name" value="WH-like_DNA-bd_sf"/>
</dbReference>
<dbReference type="GeneID" id="25739059"/>
<dbReference type="CDD" id="cd00223">
    <property type="entry name" value="TOPRIM_TopoIIB_SPO"/>
    <property type="match status" value="1"/>
</dbReference>
<keyword evidence="9 10" id="KW-0413">Isomerase</keyword>
<evidence type="ECO:0000256" key="9">
    <source>
        <dbReference type="ARBA" id="ARBA00023235"/>
    </source>
</evidence>
<dbReference type="PANTHER" id="PTHR10848">
    <property type="entry name" value="MEIOTIC RECOMBINATION PROTEIN SPO11"/>
    <property type="match status" value="1"/>
</dbReference>
<feature type="compositionally biased region" description="Gly residues" evidence="11">
    <location>
        <begin position="206"/>
        <end position="218"/>
    </location>
</feature>
<feature type="region of interest" description="Disordered" evidence="11">
    <location>
        <begin position="37"/>
        <end position="153"/>
    </location>
</feature>
<dbReference type="KEGG" id="mng:MNEG_6183"/>
<feature type="region of interest" description="Disordered" evidence="11">
    <location>
        <begin position="204"/>
        <end position="285"/>
    </location>
</feature>
<evidence type="ECO:0000259" key="12">
    <source>
        <dbReference type="Pfam" id="PF04406"/>
    </source>
</evidence>
<evidence type="ECO:0000259" key="13">
    <source>
        <dbReference type="Pfam" id="PF21180"/>
    </source>
</evidence>
<name>A0A0D2MF48_9CHLO</name>
<feature type="active site" description="O-(5'-phospho-DNA)-tyrosine intermediate" evidence="10">
    <location>
        <position position="336"/>
    </location>
</feature>
<dbReference type="InterPro" id="IPR034136">
    <property type="entry name" value="TOPRIM_Topo6A/Spo11"/>
</dbReference>
<evidence type="ECO:0000256" key="6">
    <source>
        <dbReference type="ARBA" id="ARBA00022842"/>
    </source>
</evidence>
<dbReference type="PROSITE" id="PS52041">
    <property type="entry name" value="TOPO_IIB"/>
    <property type="match status" value="1"/>
</dbReference>
<dbReference type="GO" id="GO:0005524">
    <property type="term" value="F:ATP binding"/>
    <property type="evidence" value="ECO:0007669"/>
    <property type="project" value="InterPro"/>
</dbReference>
<keyword evidence="15" id="KW-1185">Reference proteome</keyword>
<sequence>MAYRLAAKRPQLMEDFDEPELAQLGATYAPPLAAWPSRRATVPAPPAPAPWQQRRQQQPPRRPVPDVMEILGGLGDGLTASDCEDEAVHHGSEADDEEGAASGELGEGEDDEEAGRKGSQRSGSGAGSDREAGSGACSGSEEEDGGALEDVDLDEMVEADFGLDRSSVLARIEGFISDAVAAVAHGQLPELQLVSTAAGNTHMVADGGGGGGDGGGDAGFDEDLGPAGSDSRGAAAPAQPSAVDYMRLEDEGDEDGGGGSGEEGADGRQQRERRRRRRRAHGASGRLRLGSLTQVKSITHGQGRQAHGVARVFQILAVVHELLRSGRQATQRDIYYKLLGPPLFPSATAVSGAIQDVVALLRVPRSALGIACSPRGAVAGRVALRDGPGGAWVDCGALGMAGHAIPGELAAVERLSFRVSARYILVVEKDCIFQRLTEDRLHERLPIVLVTAKGQPDLATRAFLSRREGLMAAAAPSLPILGLVDWNPSGACILATYKFGNARMGLEGTRYAVPRLQWLGVRGGMLDGVPRSAFHALTGRDTALLGGLRRRLAGHTGWLAELDDMEERGLKCDIEALYTVGGFEGLHRQLVRRILQQQYV</sequence>
<keyword evidence="8 10" id="KW-0238">DNA-binding</keyword>
<evidence type="ECO:0000256" key="2">
    <source>
        <dbReference type="ARBA" id="ARBA00001946"/>
    </source>
</evidence>
<dbReference type="EC" id="5.6.2.2" evidence="4"/>
<dbReference type="GO" id="GO:0000706">
    <property type="term" value="P:meiotic DNA double-strand break processing"/>
    <property type="evidence" value="ECO:0007669"/>
    <property type="project" value="TreeGrafter"/>
</dbReference>
<dbReference type="OrthoDB" id="5377392at2759"/>
<dbReference type="STRING" id="145388.A0A0D2MF48"/>
<dbReference type="GO" id="GO:0046872">
    <property type="term" value="F:metal ion binding"/>
    <property type="evidence" value="ECO:0007669"/>
    <property type="project" value="UniProtKB-KW"/>
</dbReference>
<feature type="compositionally biased region" description="Acidic residues" evidence="11">
    <location>
        <begin position="140"/>
        <end position="153"/>
    </location>
</feature>
<dbReference type="EMBL" id="KK101202">
    <property type="protein sequence ID" value="KIZ01775.1"/>
    <property type="molecule type" value="Genomic_DNA"/>
</dbReference>
<proteinExistence type="inferred from homology"/>
<evidence type="ECO:0000256" key="7">
    <source>
        <dbReference type="ARBA" id="ARBA00023029"/>
    </source>
</evidence>
<comment type="catalytic activity">
    <reaction evidence="1 10">
        <text>ATP-dependent breakage, passage and rejoining of double-stranded DNA.</text>
        <dbReference type="EC" id="5.6.2.2"/>
    </reaction>
</comment>
<reference evidence="14 15" key="1">
    <citation type="journal article" date="2013" name="BMC Genomics">
        <title>Reconstruction of the lipid metabolism for the microalga Monoraphidium neglectum from its genome sequence reveals characteristics suitable for biofuel production.</title>
        <authorList>
            <person name="Bogen C."/>
            <person name="Al-Dilaimi A."/>
            <person name="Albersmeier A."/>
            <person name="Wichmann J."/>
            <person name="Grundmann M."/>
            <person name="Rupp O."/>
            <person name="Lauersen K.J."/>
            <person name="Blifernez-Klassen O."/>
            <person name="Kalinowski J."/>
            <person name="Goesmann A."/>
            <person name="Mussgnug J.H."/>
            <person name="Kruse O."/>
        </authorList>
    </citation>
    <scope>NUCLEOTIDE SEQUENCE [LARGE SCALE GENOMIC DNA]</scope>
    <source>
        <strain evidence="14 15">SAG 48.87</strain>
    </source>
</reference>
<feature type="domain" description="Topoisomerase 6 subunit A/Spo11 TOPRIM" evidence="13">
    <location>
        <begin position="423"/>
        <end position="580"/>
    </location>
</feature>
<organism evidence="14 15">
    <name type="scientific">Monoraphidium neglectum</name>
    <dbReference type="NCBI Taxonomy" id="145388"/>
    <lineage>
        <taxon>Eukaryota</taxon>
        <taxon>Viridiplantae</taxon>
        <taxon>Chlorophyta</taxon>
        <taxon>core chlorophytes</taxon>
        <taxon>Chlorophyceae</taxon>
        <taxon>CS clade</taxon>
        <taxon>Sphaeropleales</taxon>
        <taxon>Selenastraceae</taxon>
        <taxon>Monoraphidium</taxon>
    </lineage>
</organism>
<gene>
    <name evidence="14" type="ORF">MNEG_6183</name>
</gene>
<dbReference type="Pfam" id="PF21180">
    <property type="entry name" value="TOP6A-Spo11_Toprim"/>
    <property type="match status" value="1"/>
</dbReference>
<feature type="domain" description="Spo11/DNA topoisomerase VI subunit A N-terminal" evidence="12">
    <location>
        <begin position="309"/>
        <end position="370"/>
    </location>
</feature>
<keyword evidence="6" id="KW-0460">Magnesium</keyword>
<dbReference type="SUPFAM" id="SSF56726">
    <property type="entry name" value="DNA topoisomerase IV, alpha subunit"/>
    <property type="match status" value="1"/>
</dbReference>
<keyword evidence="7 10" id="KW-0799">Topoisomerase</keyword>
<dbReference type="Proteomes" id="UP000054498">
    <property type="component" value="Unassembled WGS sequence"/>
</dbReference>